<dbReference type="EMBL" id="CADCUN010000148">
    <property type="protein sequence ID" value="CAA9388590.1"/>
    <property type="molecule type" value="Genomic_DNA"/>
</dbReference>
<gene>
    <name evidence="2" type="ORF">AVDCRST_MAG60-1380</name>
</gene>
<feature type="compositionally biased region" description="Basic residues" evidence="1">
    <location>
        <begin position="125"/>
        <end position="135"/>
    </location>
</feature>
<organism evidence="2">
    <name type="scientific">uncultured Nocardioides sp</name>
    <dbReference type="NCBI Taxonomy" id="198441"/>
    <lineage>
        <taxon>Bacteria</taxon>
        <taxon>Bacillati</taxon>
        <taxon>Actinomycetota</taxon>
        <taxon>Actinomycetes</taxon>
        <taxon>Propionibacteriales</taxon>
        <taxon>Nocardioidaceae</taxon>
        <taxon>Nocardioides</taxon>
        <taxon>environmental samples</taxon>
    </lineage>
</organism>
<feature type="region of interest" description="Disordered" evidence="1">
    <location>
        <begin position="1"/>
        <end position="142"/>
    </location>
</feature>
<reference evidence="2" key="1">
    <citation type="submission" date="2020-02" db="EMBL/GenBank/DDBJ databases">
        <authorList>
            <person name="Meier V. D."/>
        </authorList>
    </citation>
    <scope>NUCLEOTIDE SEQUENCE</scope>
    <source>
        <strain evidence="2">AVDCRST_MAG60</strain>
    </source>
</reference>
<feature type="compositionally biased region" description="Basic residues" evidence="1">
    <location>
        <begin position="49"/>
        <end position="62"/>
    </location>
</feature>
<proteinExistence type="predicted"/>
<feature type="non-terminal residue" evidence="2">
    <location>
        <position position="142"/>
    </location>
</feature>
<dbReference type="AlphaFoldDB" id="A0A6J4NJB0"/>
<protein>
    <submittedName>
        <fullName evidence="2">BRAMP</fullName>
    </submittedName>
</protein>
<evidence type="ECO:0000256" key="1">
    <source>
        <dbReference type="SAM" id="MobiDB-lite"/>
    </source>
</evidence>
<evidence type="ECO:0000313" key="2">
    <source>
        <dbReference type="EMBL" id="CAA9388590.1"/>
    </source>
</evidence>
<feature type="compositionally biased region" description="Basic and acidic residues" evidence="1">
    <location>
        <begin position="104"/>
        <end position="119"/>
    </location>
</feature>
<feature type="non-terminal residue" evidence="2">
    <location>
        <position position="1"/>
    </location>
</feature>
<accession>A0A6J4NJB0</accession>
<name>A0A6J4NJB0_9ACTN</name>
<sequence>VRPDRRGAGLHPQAFSCRVQLDADRRAPDGRTAGARRRGRPHPGGGRGRAIRRVDRRGRRRRLAQDPGADPRRRHRRHRHPDLDGTALLGVQDGAGATRRRALRDRGRGPTLDEREGGRGGRGGQRGRRTPRHRGVPPGPQR</sequence>